<keyword evidence="1 3" id="KW-0238">DNA-binding</keyword>
<dbReference type="STRING" id="1121279.SAMN02745887_03160"/>
<evidence type="ECO:0000313" key="3">
    <source>
        <dbReference type="EMBL" id="SFZ78740.1"/>
    </source>
</evidence>
<dbReference type="EMBL" id="FPKR01000013">
    <property type="protein sequence ID" value="SFZ78740.1"/>
    <property type="molecule type" value="Genomic_DNA"/>
</dbReference>
<dbReference type="InterPro" id="IPR018060">
    <property type="entry name" value="HTH_AraC"/>
</dbReference>
<dbReference type="InterPro" id="IPR032687">
    <property type="entry name" value="AraC-type_N"/>
</dbReference>
<organism evidence="3 4">
    <name type="scientific">Chitinimonas taiwanensis DSM 18899</name>
    <dbReference type="NCBI Taxonomy" id="1121279"/>
    <lineage>
        <taxon>Bacteria</taxon>
        <taxon>Pseudomonadati</taxon>
        <taxon>Pseudomonadota</taxon>
        <taxon>Betaproteobacteria</taxon>
        <taxon>Neisseriales</taxon>
        <taxon>Chitinibacteraceae</taxon>
        <taxon>Chitinimonas</taxon>
    </lineage>
</organism>
<keyword evidence="4" id="KW-1185">Reference proteome</keyword>
<dbReference type="GO" id="GO:0005829">
    <property type="term" value="C:cytosol"/>
    <property type="evidence" value="ECO:0007669"/>
    <property type="project" value="TreeGrafter"/>
</dbReference>
<dbReference type="Gene3D" id="1.10.10.60">
    <property type="entry name" value="Homeodomain-like"/>
    <property type="match status" value="1"/>
</dbReference>
<dbReference type="Pfam" id="PF12625">
    <property type="entry name" value="Arabinose_bd"/>
    <property type="match status" value="1"/>
</dbReference>
<dbReference type="AlphaFoldDB" id="A0A1K2HPJ6"/>
<dbReference type="GO" id="GO:0003700">
    <property type="term" value="F:DNA-binding transcription factor activity"/>
    <property type="evidence" value="ECO:0007669"/>
    <property type="project" value="InterPro"/>
</dbReference>
<dbReference type="SMART" id="SM00342">
    <property type="entry name" value="HTH_ARAC"/>
    <property type="match status" value="1"/>
</dbReference>
<evidence type="ECO:0000313" key="4">
    <source>
        <dbReference type="Proteomes" id="UP000186513"/>
    </source>
</evidence>
<dbReference type="PANTHER" id="PTHR47894">
    <property type="entry name" value="HTH-TYPE TRANSCRIPTIONAL REGULATOR GADX"/>
    <property type="match status" value="1"/>
</dbReference>
<dbReference type="PANTHER" id="PTHR47894:SF1">
    <property type="entry name" value="HTH-TYPE TRANSCRIPTIONAL REGULATOR VQSM"/>
    <property type="match status" value="1"/>
</dbReference>
<gene>
    <name evidence="3" type="ORF">SAMN02745887_03160</name>
</gene>
<sequence length="337" mass="36902">MLAHCYSADTALIASQHQPALLLEFARSRDLPLAGLLKGSGLSEAGLLDGRQRLSPAQLLQLLGQLLCAADERGASFQLGQQWLPGHYGAASLALAQAVDLAQALQILEAEQARFCPLLGPRLRIEGELAIVYWTDSVGAGPLLPALVELHMAALTGMVRWLGGEPLPWRYYFNRTRPRELAQHAVHLGSALHFGAQFDAMVVDAHWLQRPWPRGQAAGVSLSLRQLEPLATPRSLLQALYDQLRASLHAPPSLEHSAAAFATSPATLKRHLARHGTHFQAMLDQVRTHEALFLLQFHGYDHAALAAHFGFHDARNFRRSFSRWTGLQAALLGPQLA</sequence>
<evidence type="ECO:0000259" key="2">
    <source>
        <dbReference type="PROSITE" id="PS01124"/>
    </source>
</evidence>
<reference evidence="3 4" key="1">
    <citation type="submission" date="2016-11" db="EMBL/GenBank/DDBJ databases">
        <authorList>
            <person name="Jaros S."/>
            <person name="Januszkiewicz K."/>
            <person name="Wedrychowicz H."/>
        </authorList>
    </citation>
    <scope>NUCLEOTIDE SEQUENCE [LARGE SCALE GENOMIC DNA]</scope>
    <source>
        <strain evidence="3 4">DSM 18899</strain>
    </source>
</reference>
<proteinExistence type="predicted"/>
<dbReference type="PROSITE" id="PS01124">
    <property type="entry name" value="HTH_ARAC_FAMILY_2"/>
    <property type="match status" value="1"/>
</dbReference>
<name>A0A1K2HPJ6_9NEIS</name>
<dbReference type="OrthoDB" id="6506763at2"/>
<dbReference type="Pfam" id="PF12833">
    <property type="entry name" value="HTH_18"/>
    <property type="match status" value="1"/>
</dbReference>
<dbReference type="Proteomes" id="UP000186513">
    <property type="component" value="Unassembled WGS sequence"/>
</dbReference>
<evidence type="ECO:0000256" key="1">
    <source>
        <dbReference type="ARBA" id="ARBA00023125"/>
    </source>
</evidence>
<dbReference type="GO" id="GO:0000976">
    <property type="term" value="F:transcription cis-regulatory region binding"/>
    <property type="evidence" value="ECO:0007669"/>
    <property type="project" value="TreeGrafter"/>
</dbReference>
<protein>
    <submittedName>
        <fullName evidence="3">AraC-type DNA-binding protein</fullName>
    </submittedName>
</protein>
<feature type="domain" description="HTH araC/xylS-type" evidence="2">
    <location>
        <begin position="238"/>
        <end position="335"/>
    </location>
</feature>
<accession>A0A1K2HPJ6</accession>
<dbReference type="RefSeq" id="WP_072429647.1">
    <property type="nucleotide sequence ID" value="NZ_FPKR01000013.1"/>
</dbReference>